<protein>
    <recommendedName>
        <fullName evidence="3">HTH CENPB-type domain-containing protein</fullName>
    </recommendedName>
</protein>
<evidence type="ECO:0000256" key="2">
    <source>
        <dbReference type="SAM" id="MobiDB-lite"/>
    </source>
</evidence>
<name>A0A0G4GZZ2_VITBC</name>
<keyword evidence="5" id="KW-1185">Reference proteome</keyword>
<feature type="region of interest" description="Disordered" evidence="2">
    <location>
        <begin position="641"/>
        <end position="706"/>
    </location>
</feature>
<gene>
    <name evidence="4" type="ORF">Vbra_3464</name>
</gene>
<feature type="compositionally biased region" description="Basic and acidic residues" evidence="2">
    <location>
        <begin position="486"/>
        <end position="508"/>
    </location>
</feature>
<feature type="domain" description="HTH CENPB-type" evidence="3">
    <location>
        <begin position="144"/>
        <end position="214"/>
    </location>
</feature>
<evidence type="ECO:0000313" key="5">
    <source>
        <dbReference type="Proteomes" id="UP000041254"/>
    </source>
</evidence>
<dbReference type="SMART" id="SM00674">
    <property type="entry name" value="CENPB"/>
    <property type="match status" value="2"/>
</dbReference>
<dbReference type="InterPro" id="IPR006600">
    <property type="entry name" value="HTH_CenpB_DNA-bd_dom"/>
</dbReference>
<dbReference type="InterPro" id="IPR006571">
    <property type="entry name" value="TLDc_dom"/>
</dbReference>
<dbReference type="VEuPathDB" id="CryptoDB:Vbra_3464"/>
<reference evidence="4 5" key="1">
    <citation type="submission" date="2014-11" db="EMBL/GenBank/DDBJ databases">
        <authorList>
            <person name="Zhu J."/>
            <person name="Qi W."/>
            <person name="Song R."/>
        </authorList>
    </citation>
    <scope>NUCLEOTIDE SEQUENCE [LARGE SCALE GENOMIC DNA]</scope>
</reference>
<keyword evidence="1" id="KW-0238">DNA-binding</keyword>
<feature type="region of interest" description="Disordered" evidence="2">
    <location>
        <begin position="1"/>
        <end position="77"/>
    </location>
</feature>
<evidence type="ECO:0000313" key="4">
    <source>
        <dbReference type="EMBL" id="CEM36858.1"/>
    </source>
</evidence>
<evidence type="ECO:0000259" key="3">
    <source>
        <dbReference type="PROSITE" id="PS51253"/>
    </source>
</evidence>
<dbReference type="EMBL" id="CDMY01000908">
    <property type="protein sequence ID" value="CEM36858.1"/>
    <property type="molecule type" value="Genomic_DNA"/>
</dbReference>
<dbReference type="Pfam" id="PF07534">
    <property type="entry name" value="TLD"/>
    <property type="match status" value="2"/>
</dbReference>
<organism evidence="4 5">
    <name type="scientific">Vitrella brassicaformis (strain CCMP3155)</name>
    <dbReference type="NCBI Taxonomy" id="1169540"/>
    <lineage>
        <taxon>Eukaryota</taxon>
        <taxon>Sar</taxon>
        <taxon>Alveolata</taxon>
        <taxon>Colpodellida</taxon>
        <taxon>Vitrellaceae</taxon>
        <taxon>Vitrella</taxon>
    </lineage>
</organism>
<feature type="region of interest" description="Disordered" evidence="2">
    <location>
        <begin position="479"/>
        <end position="530"/>
    </location>
</feature>
<dbReference type="InterPro" id="IPR009057">
    <property type="entry name" value="Homeodomain-like_sf"/>
</dbReference>
<dbReference type="SUPFAM" id="SSF46689">
    <property type="entry name" value="Homeodomain-like"/>
    <property type="match status" value="1"/>
</dbReference>
<dbReference type="GO" id="GO:0003677">
    <property type="term" value="F:DNA binding"/>
    <property type="evidence" value="ECO:0007669"/>
    <property type="project" value="UniProtKB-KW"/>
</dbReference>
<sequence length="1191" mass="129334">MMDELGNPLTQGDGATALQEAPQDGNEPQNPPGPSASPPLSLADNINDMQNPFPSSDPPAAAAAAAAGSNDTDGMTVCTKNAGEVTIGERLQLVDEFERRKSSGESISMPQFEREKGIPPGRFKQWYYAIKKQREAGVQTADHTKKRNRQPKYQPIEDEMRQWMATHDDPTSLPTGNIRTKAIEIASRLGVTGFLASDNWIKNFRRRYKQNPFPSSDTPAAAAAAGNNDTDGMKPLAAAAAAAAAAVTTLSPPPIDTDGMTRDQHFDAFPQEGIHALPGYDTSDGTQAALQLTNHSREGGQSVSAAAAASSHPPIHQLYPYPLPLPLIHQPELHISAAAAAGRPAPPMHPPYPHPLPIPLSYQSATPDLSSQPAPPSPLATQQLETELQQWITGYPQPRIILHTAIKSKSTEIANRVGVRGFSASDTWIAAFKNRCPQDFWLLDPSRPPPNRPRCLPGVVASDDIRSLGGEQSVPAQTFAATAVEHPADSSRKGDRGRERGSCHDSTKNECGGLERAFPGGAYRPTTMQPNDRLGQVVDEAAAVRMADGFIGRRPNDRVSHQRPRADAHRPLHRQSQYSRRNTMSAREEASVSASPIHPPHPHPPARPLTLSGHISSYLDIRAGDDIRVAHQLIGSTIDLSRQTTTCPPDDDPAAGNRPLDQRSQHSGPNTMSIVPSESRLTNERPPNKIHRSDTRSHRQGLPSVVWSRSSVKSAVTVTADDRLSDIPEDDDGIVSASDGAVEDITALSTRRTTEPRRRSWLSLVASYILGIFTSLSSRSTTDEDNQSPDPQVVVGSGLSSTECASLHSTLAPGMWDECKFTLLYRASRDGAGYGDLLRCVGNTKGLVFLIRKDKYVFGVYTSAGIQLPDDPRSFSSAYMCDVWRFSLAGHFETPTRMGGGRGVHVAGPEGTVGGAKLEIDELYFGVRSGNMRSCCHRIPRSHVPDGYVGVRNEYGWAVFGGSEFFMADEVEVIRLSGRSLLSLKVIEGANFDALQSAALYRFLGPTTAGRLKLIYSASRDGPSYGDLLRCVGHARGLVFVIREDKYAFGTFISTGIRVPDDPRGKTKYECDVWHFSLAGHFDKPTKIEGGKGFVCVAGREGSVNGPMLWISLGFIPCLELGSEGGSWVIAQRKAKLQPWLQPRDVDMRSCRQVITGVPEGYVGVRNWDDNAVFGCNEYFMANEMEVLTVV</sequence>
<feature type="compositionally biased region" description="Pro residues" evidence="2">
    <location>
        <begin position="597"/>
        <end position="607"/>
    </location>
</feature>
<dbReference type="Pfam" id="PF03221">
    <property type="entry name" value="HTH_Tnp_Tc5"/>
    <property type="match status" value="1"/>
</dbReference>
<dbReference type="Gene3D" id="1.10.10.60">
    <property type="entry name" value="Homeodomain-like"/>
    <property type="match status" value="1"/>
</dbReference>
<feature type="compositionally biased region" description="Polar residues" evidence="2">
    <location>
        <begin position="574"/>
        <end position="585"/>
    </location>
</feature>
<feature type="region of interest" description="Disordered" evidence="2">
    <location>
        <begin position="341"/>
        <end position="378"/>
    </location>
</feature>
<dbReference type="PROSITE" id="PS51253">
    <property type="entry name" value="HTH_CENPB"/>
    <property type="match status" value="1"/>
</dbReference>
<accession>A0A0G4GZZ2</accession>
<feature type="compositionally biased region" description="Pro residues" evidence="2">
    <location>
        <begin position="344"/>
        <end position="358"/>
    </location>
</feature>
<evidence type="ECO:0000256" key="1">
    <source>
        <dbReference type="ARBA" id="ARBA00023125"/>
    </source>
</evidence>
<proteinExistence type="predicted"/>
<dbReference type="InParanoid" id="A0A0G4GZZ2"/>
<dbReference type="AlphaFoldDB" id="A0A0G4GZZ2"/>
<dbReference type="PhylomeDB" id="A0A0G4GZZ2"/>
<dbReference type="Proteomes" id="UP000041254">
    <property type="component" value="Unassembled WGS sequence"/>
</dbReference>
<feature type="compositionally biased region" description="Basic and acidic residues" evidence="2">
    <location>
        <begin position="681"/>
        <end position="697"/>
    </location>
</feature>
<feature type="region of interest" description="Disordered" evidence="2">
    <location>
        <begin position="552"/>
        <end position="609"/>
    </location>
</feature>
<feature type="compositionally biased region" description="Polar residues" evidence="2">
    <location>
        <begin position="665"/>
        <end position="680"/>
    </location>
</feature>
<feature type="compositionally biased region" description="Basic and acidic residues" evidence="2">
    <location>
        <begin position="554"/>
        <end position="570"/>
    </location>
</feature>